<dbReference type="Proteomes" id="UP000299102">
    <property type="component" value="Unassembled WGS sequence"/>
</dbReference>
<reference evidence="2 3" key="1">
    <citation type="journal article" date="2019" name="Commun. Biol.">
        <title>The bagworm genome reveals a unique fibroin gene that provides high tensile strength.</title>
        <authorList>
            <person name="Kono N."/>
            <person name="Nakamura H."/>
            <person name="Ohtoshi R."/>
            <person name="Tomita M."/>
            <person name="Numata K."/>
            <person name="Arakawa K."/>
        </authorList>
    </citation>
    <scope>NUCLEOTIDE SEQUENCE [LARGE SCALE GENOMIC DNA]</scope>
</reference>
<gene>
    <name evidence="2" type="ORF">EVAR_29050_1</name>
</gene>
<organism evidence="2 3">
    <name type="scientific">Eumeta variegata</name>
    <name type="common">Bagworm moth</name>
    <name type="synonym">Eumeta japonica</name>
    <dbReference type="NCBI Taxonomy" id="151549"/>
    <lineage>
        <taxon>Eukaryota</taxon>
        <taxon>Metazoa</taxon>
        <taxon>Ecdysozoa</taxon>
        <taxon>Arthropoda</taxon>
        <taxon>Hexapoda</taxon>
        <taxon>Insecta</taxon>
        <taxon>Pterygota</taxon>
        <taxon>Neoptera</taxon>
        <taxon>Endopterygota</taxon>
        <taxon>Lepidoptera</taxon>
        <taxon>Glossata</taxon>
        <taxon>Ditrysia</taxon>
        <taxon>Tineoidea</taxon>
        <taxon>Psychidae</taxon>
        <taxon>Oiketicinae</taxon>
        <taxon>Eumeta</taxon>
    </lineage>
</organism>
<keyword evidence="3" id="KW-1185">Reference proteome</keyword>
<accession>A0A4C1W436</accession>
<name>A0A4C1W436_EUMVA</name>
<evidence type="ECO:0000313" key="3">
    <source>
        <dbReference type="Proteomes" id="UP000299102"/>
    </source>
</evidence>
<feature type="compositionally biased region" description="Basic and acidic residues" evidence="1">
    <location>
        <begin position="77"/>
        <end position="94"/>
    </location>
</feature>
<proteinExistence type="predicted"/>
<dbReference type="EMBL" id="BGZK01000467">
    <property type="protein sequence ID" value="GBP45302.1"/>
    <property type="molecule type" value="Genomic_DNA"/>
</dbReference>
<comment type="caution">
    <text evidence="2">The sequence shown here is derived from an EMBL/GenBank/DDBJ whole genome shotgun (WGS) entry which is preliminary data.</text>
</comment>
<protein>
    <submittedName>
        <fullName evidence="2">Uncharacterized protein</fullName>
    </submittedName>
</protein>
<sequence>MEGLRPGIDGEVEIEKGNGKSPVSRRGVLKERTYFHLKDRQRTSISSGTAGAHGRRSQLKNHSRKPNHLRPRFVARKLRDDAPAARKKPAHEAG</sequence>
<evidence type="ECO:0000313" key="2">
    <source>
        <dbReference type="EMBL" id="GBP45302.1"/>
    </source>
</evidence>
<feature type="compositionally biased region" description="Basic residues" evidence="1">
    <location>
        <begin position="53"/>
        <end position="76"/>
    </location>
</feature>
<feature type="compositionally biased region" description="Basic and acidic residues" evidence="1">
    <location>
        <begin position="28"/>
        <end position="42"/>
    </location>
</feature>
<evidence type="ECO:0000256" key="1">
    <source>
        <dbReference type="SAM" id="MobiDB-lite"/>
    </source>
</evidence>
<dbReference type="AlphaFoldDB" id="A0A4C1W436"/>
<feature type="region of interest" description="Disordered" evidence="1">
    <location>
        <begin position="1"/>
        <end position="94"/>
    </location>
</feature>